<keyword evidence="3" id="KW-1185">Reference proteome</keyword>
<proteinExistence type="predicted"/>
<feature type="region of interest" description="Disordered" evidence="1">
    <location>
        <begin position="136"/>
        <end position="157"/>
    </location>
</feature>
<feature type="region of interest" description="Disordered" evidence="1">
    <location>
        <begin position="1"/>
        <end position="47"/>
    </location>
</feature>
<accession>Q0BFB0</accession>
<dbReference type="KEGG" id="bam:Bamb_1605"/>
<dbReference type="EMBL" id="CP000440">
    <property type="protein sequence ID" value="ABI87163.1"/>
    <property type="molecule type" value="Genomic_DNA"/>
</dbReference>
<dbReference type="Proteomes" id="UP000000662">
    <property type="component" value="Chromosome 1"/>
</dbReference>
<protein>
    <submittedName>
        <fullName evidence="2">Uncharacterized protein</fullName>
    </submittedName>
</protein>
<name>Q0BFB0_BURCM</name>
<sequence>MRVAMSGNNVRPMRSIDRWTPTNADERGNPKPQLGCATPGQPGRYRTARDGITKRQTRATPPMVFPALVFPQRPPHRPTPGPRAFRSLSAQERMLEASAIIEPRKFAHHVSDDRRPPRIRPFTGLAGTCVASCERAHRAGRERPGVAPRQIDNQETR</sequence>
<organism evidence="2 3">
    <name type="scientific">Burkholderia ambifaria (strain ATCC BAA-244 / DSM 16087 / CCUG 44356 / LMG 19182 / AMMD)</name>
    <name type="common">Burkholderia cepacia (strain AMMD)</name>
    <dbReference type="NCBI Taxonomy" id="339670"/>
    <lineage>
        <taxon>Bacteria</taxon>
        <taxon>Pseudomonadati</taxon>
        <taxon>Pseudomonadota</taxon>
        <taxon>Betaproteobacteria</taxon>
        <taxon>Burkholderiales</taxon>
        <taxon>Burkholderiaceae</taxon>
        <taxon>Burkholderia</taxon>
        <taxon>Burkholderia cepacia complex</taxon>
    </lineage>
</organism>
<evidence type="ECO:0000256" key="1">
    <source>
        <dbReference type="SAM" id="MobiDB-lite"/>
    </source>
</evidence>
<evidence type="ECO:0000313" key="3">
    <source>
        <dbReference type="Proteomes" id="UP000000662"/>
    </source>
</evidence>
<reference evidence="2" key="1">
    <citation type="submission" date="2009-01" db="EMBL/GenBank/DDBJ databases">
        <title>Complete sequence of Chromosome 1 of Burkholderia cepacia AMMD.</title>
        <authorList>
            <consortium name="US DOE Joint Genome Institute"/>
            <person name="Copeland A."/>
            <person name="Lucas S."/>
            <person name="Lapidus A."/>
            <person name="Barry K."/>
            <person name="Detter J.C."/>
            <person name="Glavina del Rio T."/>
            <person name="Hammon N."/>
            <person name="Israni S."/>
            <person name="Pitluck S."/>
            <person name="Bruce D."/>
            <person name="Chain P."/>
            <person name="Malfatti S."/>
            <person name="Shin M."/>
            <person name="Vergez L."/>
            <person name="Schmutz J."/>
            <person name="Larimer F."/>
            <person name="Land M."/>
            <person name="Hauser L."/>
            <person name="Kyrpides N."/>
            <person name="Kim E."/>
            <person name="Parke J."/>
            <person name="Coenye T."/>
            <person name="Konstantinidis K."/>
            <person name="Ramette A."/>
            <person name="Tiedje J."/>
            <person name="Richardson P."/>
        </authorList>
    </citation>
    <scope>NUCLEOTIDE SEQUENCE [LARGE SCALE GENOMIC DNA]</scope>
    <source>
        <strain evidence="2">AMMD</strain>
    </source>
</reference>
<gene>
    <name evidence="2" type="ordered locus">Bamb_1605</name>
</gene>
<evidence type="ECO:0000313" key="2">
    <source>
        <dbReference type="EMBL" id="ABI87163.1"/>
    </source>
</evidence>
<dbReference type="AlphaFoldDB" id="Q0BFB0"/>